<evidence type="ECO:0000259" key="3">
    <source>
        <dbReference type="Pfam" id="PF05970"/>
    </source>
</evidence>
<dbReference type="GO" id="GO:0005524">
    <property type="term" value="F:ATP binding"/>
    <property type="evidence" value="ECO:0007669"/>
    <property type="project" value="UniProtKB-KW"/>
</dbReference>
<dbReference type="GO" id="GO:0006281">
    <property type="term" value="P:DNA repair"/>
    <property type="evidence" value="ECO:0007669"/>
    <property type="project" value="UniProtKB-KW"/>
</dbReference>
<keyword evidence="1" id="KW-0378">Hydrolase</keyword>
<evidence type="ECO:0000256" key="1">
    <source>
        <dbReference type="RuleBase" id="RU363044"/>
    </source>
</evidence>
<feature type="region of interest" description="Disordered" evidence="2">
    <location>
        <begin position="604"/>
        <end position="623"/>
    </location>
</feature>
<organism evidence="4 5">
    <name type="scientific">Hirsutella rhossiliensis</name>
    <dbReference type="NCBI Taxonomy" id="111463"/>
    <lineage>
        <taxon>Eukaryota</taxon>
        <taxon>Fungi</taxon>
        <taxon>Dikarya</taxon>
        <taxon>Ascomycota</taxon>
        <taxon>Pezizomycotina</taxon>
        <taxon>Sordariomycetes</taxon>
        <taxon>Hypocreomycetidae</taxon>
        <taxon>Hypocreales</taxon>
        <taxon>Ophiocordycipitaceae</taxon>
        <taxon>Hirsutella</taxon>
    </lineage>
</organism>
<protein>
    <recommendedName>
        <fullName evidence="1">ATP-dependent DNA helicase</fullName>
        <ecNumber evidence="1">5.6.2.3</ecNumber>
    </recommendedName>
</protein>
<keyword evidence="1" id="KW-0233">DNA recombination</keyword>
<sequence length="763" mass="86179">MPLPSIRRTPIDEFNRSQPLLTLAFPTLYPDGKADFVEPRLRSITYQDYLGHAMRWHDGRFARHKTWPFVALNTLLQEAMAEPDEPEAQDLIQSITRQAAVIRGTRPPGLFVTAKWKAAPEAARMVLSRQLLRDNAHIAAYHFHKRYTLFRTTVLKQKFNLTDFWGRYEWGERNDGQINHYNRLLTVAWLANTDVSPCTSLQQVIDYAAKYCSKSEKKSESFAQIGKALMSRVKDHNPLISFTSKLLNQLVAERDYSKQEVSHLLLGLPLQEGSRTCLDPSKWKQWQPGNVNDDQYEALPVEEEFDDEDWIRLAALLPDNPLTQEDLDLLGRRDIDVNYDWTRHVGTYPELRDGYWKDLIASHPMANDVEVLGPHWRNTLNPQQRLVYDTFMGHFQAQNPTQILLHVDGGGGTAAALPNSSPICRVAPTGVASNQIQGSTIHSLLRLPVGGTFTDLPPADAAALQSRLRHVKYLVIDEKSMLGLEQLARIDSRLRQAFPQRSLEFFGGVSVLLVGDFFQLPPVRQKPLYSTSTSLSSLERRGQVAYRLFDRTVFLTTVQRQVGDDQAQFRQALQELREARLTQSEVDGFRTALRVYSTKARVEAKNQGNGAGQASSDSAGNLSNKFPVAKGTRVMLTTNLWQPAGLVNGAQDPPAVIMVDFDSYDGPPYLTTNEGRKISPILPSLTKDQIVTDLATRDFQAGISYVAVSRVTSLQGLLLEVPFDRQSLYNHTPTEGMKMRLADQQRRQGQQLTDPPYPPRYLD</sequence>
<dbReference type="EC" id="5.6.2.3" evidence="1"/>
<feature type="domain" description="DNA helicase Pif1-like DEAD-box helicase" evidence="3">
    <location>
        <begin position="380"/>
        <end position="578"/>
    </location>
</feature>
<dbReference type="RefSeq" id="XP_044719660.1">
    <property type="nucleotide sequence ID" value="XM_044865698.1"/>
</dbReference>
<feature type="compositionally biased region" description="Polar residues" evidence="2">
    <location>
        <begin position="606"/>
        <end position="623"/>
    </location>
</feature>
<dbReference type="Proteomes" id="UP000824596">
    <property type="component" value="Unassembled WGS sequence"/>
</dbReference>
<dbReference type="PANTHER" id="PTHR47642">
    <property type="entry name" value="ATP-DEPENDENT DNA HELICASE"/>
    <property type="match status" value="1"/>
</dbReference>
<evidence type="ECO:0000256" key="2">
    <source>
        <dbReference type="SAM" id="MobiDB-lite"/>
    </source>
</evidence>
<dbReference type="GO" id="GO:0000723">
    <property type="term" value="P:telomere maintenance"/>
    <property type="evidence" value="ECO:0007669"/>
    <property type="project" value="InterPro"/>
</dbReference>
<keyword evidence="1" id="KW-0067">ATP-binding</keyword>
<dbReference type="InterPro" id="IPR010285">
    <property type="entry name" value="DNA_helicase_pif1-like_DEAD"/>
</dbReference>
<dbReference type="Pfam" id="PF05970">
    <property type="entry name" value="PIF1"/>
    <property type="match status" value="1"/>
</dbReference>
<comment type="caution">
    <text evidence="4">The sequence shown here is derived from an EMBL/GenBank/DDBJ whole genome shotgun (WGS) entry which is preliminary data.</text>
</comment>
<comment type="catalytic activity">
    <reaction evidence="1">
        <text>ATP + H2O = ADP + phosphate + H(+)</text>
        <dbReference type="Rhea" id="RHEA:13065"/>
        <dbReference type="ChEBI" id="CHEBI:15377"/>
        <dbReference type="ChEBI" id="CHEBI:15378"/>
        <dbReference type="ChEBI" id="CHEBI:30616"/>
        <dbReference type="ChEBI" id="CHEBI:43474"/>
        <dbReference type="ChEBI" id="CHEBI:456216"/>
        <dbReference type="EC" id="5.6.2.3"/>
    </reaction>
</comment>
<dbReference type="GeneID" id="68356356"/>
<gene>
    <name evidence="4" type="ORF">HRG_07227</name>
</gene>
<keyword evidence="1" id="KW-0547">Nucleotide-binding</keyword>
<dbReference type="InterPro" id="IPR051055">
    <property type="entry name" value="PIF1_helicase"/>
</dbReference>
<name>A0A9P8MVH0_9HYPO</name>
<dbReference type="EMBL" id="JAIZPD010000007">
    <property type="protein sequence ID" value="KAH0962147.1"/>
    <property type="molecule type" value="Genomic_DNA"/>
</dbReference>
<proteinExistence type="inferred from homology"/>
<comment type="similarity">
    <text evidence="1">Belongs to the helicase family.</text>
</comment>
<comment type="cofactor">
    <cofactor evidence="1">
        <name>Mg(2+)</name>
        <dbReference type="ChEBI" id="CHEBI:18420"/>
    </cofactor>
</comment>
<dbReference type="GO" id="GO:0043139">
    <property type="term" value="F:5'-3' DNA helicase activity"/>
    <property type="evidence" value="ECO:0007669"/>
    <property type="project" value="UniProtKB-EC"/>
</dbReference>
<evidence type="ECO:0000313" key="5">
    <source>
        <dbReference type="Proteomes" id="UP000824596"/>
    </source>
</evidence>
<keyword evidence="1 4" id="KW-0347">Helicase</keyword>
<reference evidence="4" key="1">
    <citation type="submission" date="2021-09" db="EMBL/GenBank/DDBJ databases">
        <title>A high-quality genome of the endoparasitic fungus Hirsutella rhossiliensis with a comparison of Hirsutella genomes reveals transposable elements contributing to genome size variation.</title>
        <authorList>
            <person name="Lin R."/>
            <person name="Jiao Y."/>
            <person name="Sun X."/>
            <person name="Ling J."/>
            <person name="Xie B."/>
            <person name="Cheng X."/>
        </authorList>
    </citation>
    <scope>NUCLEOTIDE SEQUENCE</scope>
    <source>
        <strain evidence="4">HR02</strain>
    </source>
</reference>
<dbReference type="GO" id="GO:0006310">
    <property type="term" value="P:DNA recombination"/>
    <property type="evidence" value="ECO:0007669"/>
    <property type="project" value="UniProtKB-KW"/>
</dbReference>
<dbReference type="AlphaFoldDB" id="A0A9P8MVH0"/>
<dbReference type="SUPFAM" id="SSF52540">
    <property type="entry name" value="P-loop containing nucleoside triphosphate hydrolases"/>
    <property type="match status" value="2"/>
</dbReference>
<dbReference type="OrthoDB" id="432234at2759"/>
<keyword evidence="1" id="KW-0234">DNA repair</keyword>
<evidence type="ECO:0000313" key="4">
    <source>
        <dbReference type="EMBL" id="KAH0962147.1"/>
    </source>
</evidence>
<accession>A0A9P8MVH0</accession>
<keyword evidence="1" id="KW-0227">DNA damage</keyword>
<dbReference type="GO" id="GO:0016787">
    <property type="term" value="F:hydrolase activity"/>
    <property type="evidence" value="ECO:0007669"/>
    <property type="project" value="UniProtKB-KW"/>
</dbReference>
<dbReference type="InterPro" id="IPR027417">
    <property type="entry name" value="P-loop_NTPase"/>
</dbReference>
<dbReference type="Gene3D" id="3.40.50.300">
    <property type="entry name" value="P-loop containing nucleotide triphosphate hydrolases"/>
    <property type="match status" value="1"/>
</dbReference>
<feature type="region of interest" description="Disordered" evidence="2">
    <location>
        <begin position="742"/>
        <end position="763"/>
    </location>
</feature>
<keyword evidence="5" id="KW-1185">Reference proteome</keyword>